<dbReference type="InterPro" id="IPR011009">
    <property type="entry name" value="Kinase-like_dom_sf"/>
</dbReference>
<dbReference type="NCBIfam" id="TIGR00938">
    <property type="entry name" value="thrB_alt"/>
    <property type="match status" value="1"/>
</dbReference>
<comment type="similarity">
    <text evidence="7 8">Belongs to the pseudomonas-type ThrB family.</text>
</comment>
<dbReference type="EC" id="2.7.1.39" evidence="8 9"/>
<name>A0A6M4GU11_9PROT</name>
<evidence type="ECO:0000256" key="8">
    <source>
        <dbReference type="HAMAP-Rule" id="MF_00301"/>
    </source>
</evidence>
<comment type="catalytic activity">
    <reaction evidence="8">
        <text>L-homoserine + ATP = O-phospho-L-homoserine + ADP + H(+)</text>
        <dbReference type="Rhea" id="RHEA:13985"/>
        <dbReference type="ChEBI" id="CHEBI:15378"/>
        <dbReference type="ChEBI" id="CHEBI:30616"/>
        <dbReference type="ChEBI" id="CHEBI:57476"/>
        <dbReference type="ChEBI" id="CHEBI:57590"/>
        <dbReference type="ChEBI" id="CHEBI:456216"/>
        <dbReference type="EC" id="2.7.1.39"/>
    </reaction>
</comment>
<reference evidence="11 12" key="1">
    <citation type="submission" date="2020-04" db="EMBL/GenBank/DDBJ databases">
        <title>Usitatibacter rugosus gen. nov., sp. nov. and Usitatibacter palustris sp. nov., novel members of Usitatibacteraceae fam. nov. within the order Nitrosomonadales isolated from soil.</title>
        <authorList>
            <person name="Huber K.J."/>
            <person name="Neumann-Schaal M."/>
            <person name="Geppert A."/>
            <person name="Luckner M."/>
            <person name="Wanner G."/>
            <person name="Overmann J."/>
        </authorList>
    </citation>
    <scope>NUCLEOTIDE SEQUENCE [LARGE SCALE GENOMIC DNA]</scope>
    <source>
        <strain evidence="11 12">0125_3</strain>
    </source>
</reference>
<dbReference type="GO" id="GO:0004413">
    <property type="term" value="F:homoserine kinase activity"/>
    <property type="evidence" value="ECO:0007669"/>
    <property type="project" value="UniProtKB-UniRule"/>
</dbReference>
<dbReference type="KEGG" id="uru:DSM104443_00153"/>
<dbReference type="Pfam" id="PF01636">
    <property type="entry name" value="APH"/>
    <property type="match status" value="1"/>
</dbReference>
<dbReference type="PANTHER" id="PTHR21064:SF6">
    <property type="entry name" value="AMINOGLYCOSIDE PHOSPHOTRANSFERASE DOMAIN-CONTAINING PROTEIN"/>
    <property type="match status" value="1"/>
</dbReference>
<evidence type="ECO:0000256" key="1">
    <source>
        <dbReference type="ARBA" id="ARBA00022605"/>
    </source>
</evidence>
<evidence type="ECO:0000256" key="9">
    <source>
        <dbReference type="NCBIfam" id="TIGR00938"/>
    </source>
</evidence>
<dbReference type="SUPFAM" id="SSF56112">
    <property type="entry name" value="Protein kinase-like (PK-like)"/>
    <property type="match status" value="1"/>
</dbReference>
<dbReference type="CDD" id="cd05153">
    <property type="entry name" value="HomoserineK_II"/>
    <property type="match status" value="1"/>
</dbReference>
<dbReference type="HAMAP" id="MF_00301">
    <property type="entry name" value="Homoser_kinase_2"/>
    <property type="match status" value="1"/>
</dbReference>
<keyword evidence="6 8" id="KW-0067">ATP-binding</keyword>
<evidence type="ECO:0000256" key="5">
    <source>
        <dbReference type="ARBA" id="ARBA00022777"/>
    </source>
</evidence>
<keyword evidence="1 8" id="KW-0028">Amino-acid biosynthesis</keyword>
<dbReference type="RefSeq" id="WP_171088815.1">
    <property type="nucleotide sequence ID" value="NZ_CP053069.1"/>
</dbReference>
<dbReference type="Gene3D" id="3.90.1200.10">
    <property type="match status" value="1"/>
</dbReference>
<dbReference type="Gene3D" id="3.30.200.20">
    <property type="entry name" value="Phosphorylase Kinase, domain 1"/>
    <property type="match status" value="1"/>
</dbReference>
<feature type="domain" description="Aminoglycoside phosphotransferase" evidence="10">
    <location>
        <begin position="28"/>
        <end position="252"/>
    </location>
</feature>
<evidence type="ECO:0000256" key="7">
    <source>
        <dbReference type="ARBA" id="ARBA00038240"/>
    </source>
</evidence>
<keyword evidence="4 8" id="KW-0547">Nucleotide-binding</keyword>
<keyword evidence="2 8" id="KW-0808">Transferase</keyword>
<dbReference type="UniPathway" id="UPA00050">
    <property type="reaction ID" value="UER00064"/>
</dbReference>
<dbReference type="NCBIfam" id="NF003558">
    <property type="entry name" value="PRK05231.1"/>
    <property type="match status" value="1"/>
</dbReference>
<protein>
    <recommendedName>
        <fullName evidence="8 9">Homoserine kinase</fullName>
        <shortName evidence="8">HK</shortName>
        <shortName evidence="8">HSK</shortName>
        <ecNumber evidence="8 9">2.7.1.39</ecNumber>
    </recommendedName>
</protein>
<evidence type="ECO:0000256" key="3">
    <source>
        <dbReference type="ARBA" id="ARBA00022697"/>
    </source>
</evidence>
<dbReference type="GO" id="GO:0005524">
    <property type="term" value="F:ATP binding"/>
    <property type="evidence" value="ECO:0007669"/>
    <property type="project" value="UniProtKB-KW"/>
</dbReference>
<evidence type="ECO:0000259" key="10">
    <source>
        <dbReference type="Pfam" id="PF01636"/>
    </source>
</evidence>
<organism evidence="11 12">
    <name type="scientific">Usitatibacter rugosus</name>
    <dbReference type="NCBI Taxonomy" id="2732067"/>
    <lineage>
        <taxon>Bacteria</taxon>
        <taxon>Pseudomonadati</taxon>
        <taxon>Pseudomonadota</taxon>
        <taxon>Betaproteobacteria</taxon>
        <taxon>Nitrosomonadales</taxon>
        <taxon>Usitatibacteraceae</taxon>
        <taxon>Usitatibacter</taxon>
    </lineage>
</organism>
<evidence type="ECO:0000313" key="11">
    <source>
        <dbReference type="EMBL" id="QJR09117.1"/>
    </source>
</evidence>
<keyword evidence="3 8" id="KW-0791">Threonine biosynthesis</keyword>
<dbReference type="EMBL" id="CP053069">
    <property type="protein sequence ID" value="QJR09117.1"/>
    <property type="molecule type" value="Genomic_DNA"/>
</dbReference>
<keyword evidence="5 8" id="KW-0418">Kinase</keyword>
<keyword evidence="12" id="KW-1185">Reference proteome</keyword>
<evidence type="ECO:0000256" key="2">
    <source>
        <dbReference type="ARBA" id="ARBA00022679"/>
    </source>
</evidence>
<dbReference type="PANTHER" id="PTHR21064">
    <property type="entry name" value="AMINOGLYCOSIDE PHOSPHOTRANSFERASE DOMAIN-CONTAINING PROTEIN-RELATED"/>
    <property type="match status" value="1"/>
</dbReference>
<comment type="pathway">
    <text evidence="8">Amino-acid biosynthesis; L-threonine biosynthesis; L-threonine from L-aspartate: step 4/5.</text>
</comment>
<evidence type="ECO:0000313" key="12">
    <source>
        <dbReference type="Proteomes" id="UP000501534"/>
    </source>
</evidence>
<dbReference type="AlphaFoldDB" id="A0A6M4GU11"/>
<accession>A0A6M4GU11</accession>
<dbReference type="InterPro" id="IPR002575">
    <property type="entry name" value="Aminoglycoside_PTrfase"/>
</dbReference>
<proteinExistence type="inferred from homology"/>
<dbReference type="GO" id="GO:0009088">
    <property type="term" value="P:threonine biosynthetic process"/>
    <property type="evidence" value="ECO:0007669"/>
    <property type="project" value="UniProtKB-UniRule"/>
</dbReference>
<dbReference type="InterPro" id="IPR005280">
    <property type="entry name" value="Homoserine_kinase_II"/>
</dbReference>
<sequence>MSVYTPVTDADASALLEHYTLGELELLEGIAQGIENSNFFLTTTTGRYVLTLFESVPREDLPFYMGLMDHLATHDILCPAPMKRDDGAFVGELNGKAAAIVTRLEGEPHMHPDADDCRATGRILAAMHVASIEYDAGLANAKGQEWREHFAQVAAPRLSRAENDLIASENRYQAMHDDSVLPQSIIHGDLFRDNVLWGEQGGGVIDFYFACDDVLLYDLAITANDWCVTREAALDPARAKALIAGYETLRPLTELERELWPVMLRRAALRTWLGRIGYNHFPRDSHMTIPKDHEFSRRLLVHHIEHARELQESAA</sequence>
<evidence type="ECO:0000256" key="6">
    <source>
        <dbReference type="ARBA" id="ARBA00022840"/>
    </source>
</evidence>
<evidence type="ECO:0000256" key="4">
    <source>
        <dbReference type="ARBA" id="ARBA00022741"/>
    </source>
</evidence>
<dbReference type="InterPro" id="IPR050249">
    <property type="entry name" value="Pseudomonas-type_ThrB"/>
</dbReference>
<dbReference type="Proteomes" id="UP000501534">
    <property type="component" value="Chromosome"/>
</dbReference>
<gene>
    <name evidence="8 11" type="primary">thrB</name>
    <name evidence="11" type="ORF">DSM104443_00153</name>
</gene>